<dbReference type="SUPFAM" id="SSF56317">
    <property type="entry name" value="Carbon-nitrogen hydrolase"/>
    <property type="match status" value="1"/>
</dbReference>
<gene>
    <name evidence="3" type="ORF">BD289DRAFT_180516</name>
</gene>
<dbReference type="InterPro" id="IPR045254">
    <property type="entry name" value="Nit1/2_C-N_Hydrolase"/>
</dbReference>
<name>A0A2T2ZTE5_9PEZI</name>
<organism evidence="3 4">
    <name type="scientific">Coniella lustricola</name>
    <dbReference type="NCBI Taxonomy" id="2025994"/>
    <lineage>
        <taxon>Eukaryota</taxon>
        <taxon>Fungi</taxon>
        <taxon>Dikarya</taxon>
        <taxon>Ascomycota</taxon>
        <taxon>Pezizomycotina</taxon>
        <taxon>Sordariomycetes</taxon>
        <taxon>Sordariomycetidae</taxon>
        <taxon>Diaporthales</taxon>
        <taxon>Schizoparmaceae</taxon>
        <taxon>Coniella</taxon>
    </lineage>
</organism>
<dbReference type="InParanoid" id="A0A2T2ZTE5"/>
<dbReference type="Gene3D" id="3.60.110.10">
    <property type="entry name" value="Carbon-nitrogen hydrolase"/>
    <property type="match status" value="1"/>
</dbReference>
<dbReference type="Pfam" id="PF00795">
    <property type="entry name" value="CN_hydrolase"/>
    <property type="match status" value="1"/>
</dbReference>
<reference evidence="3 4" key="1">
    <citation type="journal article" date="2018" name="Mycol. Prog.">
        <title>Coniella lustricola, a new species from submerged detritus.</title>
        <authorList>
            <person name="Raudabaugh D.B."/>
            <person name="Iturriaga T."/>
            <person name="Carver A."/>
            <person name="Mondo S."/>
            <person name="Pangilinan J."/>
            <person name="Lipzen A."/>
            <person name="He G."/>
            <person name="Amirebrahimi M."/>
            <person name="Grigoriev I.V."/>
            <person name="Miller A.N."/>
        </authorList>
    </citation>
    <scope>NUCLEOTIDE SEQUENCE [LARGE SCALE GENOMIC DNA]</scope>
    <source>
        <strain evidence="3 4">B22-T-1</strain>
    </source>
</reference>
<dbReference type="InterPro" id="IPR003010">
    <property type="entry name" value="C-N_Hydrolase"/>
</dbReference>
<dbReference type="PANTHER" id="PTHR23088:SF27">
    <property type="entry name" value="DEAMINATED GLUTATHIONE AMIDASE"/>
    <property type="match status" value="1"/>
</dbReference>
<dbReference type="AlphaFoldDB" id="A0A2T2ZTE5"/>
<evidence type="ECO:0000313" key="3">
    <source>
        <dbReference type="EMBL" id="PSR76076.1"/>
    </source>
</evidence>
<protein>
    <submittedName>
        <fullName evidence="3">Carbon-nitrogen family protein</fullName>
    </submittedName>
</protein>
<evidence type="ECO:0000313" key="4">
    <source>
        <dbReference type="Proteomes" id="UP000241462"/>
    </source>
</evidence>
<dbReference type="FunCoup" id="A0A2T2ZTE5">
    <property type="interactions" value="90"/>
</dbReference>
<keyword evidence="4" id="KW-1185">Reference proteome</keyword>
<accession>A0A2T2ZTE5</accession>
<dbReference type="PANTHER" id="PTHR23088">
    <property type="entry name" value="NITRILASE-RELATED"/>
    <property type="match status" value="1"/>
</dbReference>
<dbReference type="InterPro" id="IPR036526">
    <property type="entry name" value="C-N_Hydrolase_sf"/>
</dbReference>
<dbReference type="PROSITE" id="PS50263">
    <property type="entry name" value="CN_HYDROLASE"/>
    <property type="match status" value="1"/>
</dbReference>
<dbReference type="EMBL" id="KZ678729">
    <property type="protein sequence ID" value="PSR76076.1"/>
    <property type="molecule type" value="Genomic_DNA"/>
</dbReference>
<proteinExistence type="predicted"/>
<evidence type="ECO:0000256" key="1">
    <source>
        <dbReference type="ARBA" id="ARBA00022801"/>
    </source>
</evidence>
<sequence>MAICALGQICSTASMAHNLKQCQSLMRKASQNGAKAIFFPEASDYIASSPQESLGLAKSEADSPFVQGLQAAAKEHNIHVNVGIHVPIVMKPSPFDSSSTEDQQAGDATNKLLNRTIWISSDGNIDSSKSYDKLHLFDYGALRESKHTQSGTHLTPPFDSPIGRIGSLICFDLRFPEPALALAHPSPSRGWKPAQVLTYPSAFTVSTGEAHWESLLRARAIESQCWVIAAAQVGWHTGEQGNGRVSYGRSMAIDPWGRVKVALPGVREVGSADKAEMVLEPDAMGALGLIDIDLDQWAGVRERMPLLRRSDVYSDI</sequence>
<keyword evidence="1" id="KW-0378">Hydrolase</keyword>
<dbReference type="Proteomes" id="UP000241462">
    <property type="component" value="Unassembled WGS sequence"/>
</dbReference>
<dbReference type="GO" id="GO:0016811">
    <property type="term" value="F:hydrolase activity, acting on carbon-nitrogen (but not peptide) bonds, in linear amides"/>
    <property type="evidence" value="ECO:0007669"/>
    <property type="project" value="InterPro"/>
</dbReference>
<dbReference type="OrthoDB" id="10250282at2759"/>
<evidence type="ECO:0000259" key="2">
    <source>
        <dbReference type="PROSITE" id="PS50263"/>
    </source>
</evidence>
<feature type="domain" description="CN hydrolase" evidence="2">
    <location>
        <begin position="1"/>
        <end position="279"/>
    </location>
</feature>
<dbReference type="CDD" id="cd07572">
    <property type="entry name" value="nit"/>
    <property type="match status" value="1"/>
</dbReference>
<dbReference type="STRING" id="2025994.A0A2T2ZTE5"/>